<evidence type="ECO:0000313" key="2">
    <source>
        <dbReference type="Proteomes" id="UP000071778"/>
    </source>
</evidence>
<accession>A0A127QPR8</accession>
<name>A0A127QPR8_9BURK</name>
<reference evidence="1 2" key="1">
    <citation type="submission" date="2015-11" db="EMBL/GenBank/DDBJ databases">
        <title>Exploring the genomic traits of fungus-feeding bacterial genus Collimonas.</title>
        <authorList>
            <person name="Song C."/>
            <person name="Schmidt R."/>
            <person name="de Jager V."/>
            <person name="Krzyzanowska D."/>
            <person name="Jongedijk E."/>
            <person name="Cankar K."/>
            <person name="Beekwilder J."/>
            <person name="van Veen A."/>
            <person name="de Boer W."/>
            <person name="van Veen J.A."/>
            <person name="Garbeva P."/>
        </authorList>
    </citation>
    <scope>NUCLEOTIDE SEQUENCE [LARGE SCALE GENOMIC DNA]</scope>
    <source>
        <strain evidence="1 2">Ter282</strain>
    </source>
</reference>
<sequence length="56" mass="6058">MDASEAGGWGGCDWAWWQQSHNNPVSAAEWRDDTLCDRSQPLQCTITPGTAPAAIP</sequence>
<protein>
    <submittedName>
        <fullName evidence="1">Uncharacterized protein</fullName>
    </submittedName>
</protein>
<dbReference type="Proteomes" id="UP000071778">
    <property type="component" value="Chromosome"/>
</dbReference>
<dbReference type="AlphaFoldDB" id="A0A127QPR8"/>
<keyword evidence="2" id="KW-1185">Reference proteome</keyword>
<evidence type="ECO:0000313" key="1">
    <source>
        <dbReference type="EMBL" id="AMP12073.1"/>
    </source>
</evidence>
<dbReference type="EMBL" id="CP013235">
    <property type="protein sequence ID" value="AMP12073.1"/>
    <property type="molecule type" value="Genomic_DNA"/>
</dbReference>
<organism evidence="1 2">
    <name type="scientific">Collimonas arenae</name>
    <dbReference type="NCBI Taxonomy" id="279058"/>
    <lineage>
        <taxon>Bacteria</taxon>
        <taxon>Pseudomonadati</taxon>
        <taxon>Pseudomonadota</taxon>
        <taxon>Betaproteobacteria</taxon>
        <taxon>Burkholderiales</taxon>
        <taxon>Oxalobacteraceae</taxon>
        <taxon>Collimonas</taxon>
    </lineage>
</organism>
<gene>
    <name evidence="1" type="ORF">CAter282_4412</name>
</gene>
<proteinExistence type="predicted"/>